<dbReference type="InterPro" id="IPR013762">
    <property type="entry name" value="Integrase-like_cat_sf"/>
</dbReference>
<keyword evidence="1" id="KW-0233">DNA recombination</keyword>
<protein>
    <recommendedName>
        <fullName evidence="4">Tyr recombinase domain-containing protein</fullName>
    </recommendedName>
</protein>
<reference evidence="2" key="1">
    <citation type="submission" date="2021-07" db="EMBL/GenBank/DDBJ databases">
        <title>Shinella sp. nov., a novel member of the genus Shinella from water.</title>
        <authorList>
            <person name="Deng Y."/>
        </authorList>
    </citation>
    <scope>NUCLEOTIDE SEQUENCE</scope>
    <source>
        <strain evidence="2">CPCC 100929</strain>
    </source>
</reference>
<organism evidence="2 3">
    <name type="scientific">Shinella lacus</name>
    <dbReference type="NCBI Taxonomy" id="2654216"/>
    <lineage>
        <taxon>Bacteria</taxon>
        <taxon>Pseudomonadati</taxon>
        <taxon>Pseudomonadota</taxon>
        <taxon>Alphaproteobacteria</taxon>
        <taxon>Hyphomicrobiales</taxon>
        <taxon>Rhizobiaceae</taxon>
        <taxon>Shinella</taxon>
    </lineage>
</organism>
<gene>
    <name evidence="2" type="ORF">GB927_016610</name>
</gene>
<dbReference type="EMBL" id="WHSB02000005">
    <property type="protein sequence ID" value="MCQ4631675.1"/>
    <property type="molecule type" value="Genomic_DNA"/>
</dbReference>
<dbReference type="Gene3D" id="1.10.443.10">
    <property type="entry name" value="Intergrase catalytic core"/>
    <property type="match status" value="1"/>
</dbReference>
<dbReference type="InterPro" id="IPR011010">
    <property type="entry name" value="DNA_brk_join_enz"/>
</dbReference>
<dbReference type="Proteomes" id="UP000996601">
    <property type="component" value="Unassembled WGS sequence"/>
</dbReference>
<keyword evidence="3" id="KW-1185">Reference proteome</keyword>
<sequence>MVVLEVNSKDIRVSVSAFCQARIAPITSPELCASITSYLLGLVVFRAPPPKRYGRPDWRAISLACGADGDFPVNLCRNIQVGLLVIEKWILQHPTATKTTRKYQSGRTRDVAAELATLTPAVARFDSEYDPPTFREALKFQMQRHGETASFLHKHIVIQGDRFNATTLRTWLRGTKVPRGVLSVEILRRIEVRYGLKEGYLKMKLPHQGRALLGHETGLSVGPAERRRLAWHLPDDFNEIPPEKRAEIIQWVRENVISRTTDYRRYQAGTISESFGIRFPALERRAAQKTSRRRTAPATLAAEMRDLVRFKTATLTEKGMLRNKKWGQFTAAQKIEHFGLLLGALSSQPSGRVCGAGAPMSDLTLALLAFPGVWDWYLTWRERRRGFFTVWECNMLSSAIELVQQDTGWLRQRPDLAKRLTPIPAIIDEEEIATAQLDWQGTCENLRKHATVRFSEVQQVARVHRDPFEPILPILESANPVLEYRKITDEILRRLPDEGEFPMAAAEACRSYLMLRLGLHLGLRQRNLRELLLCHRDALPTSERRLAERRCGELRWNFREGKWEVYIPAIAFKNAGSSFFGSNPFRLLLDDLSGLYTHLEAYIERHRPRLLGPAKDPGTFFVKSTKRNTSSAAYDEATFYEAWRLAIQRYGIYNPYTGRGAIAGLLPHGPHSVRDVLATHVLKKTGSYEQASYAIQDTPETVMKHYGRFFPQDKAAMAAKILNQMWGEE</sequence>
<evidence type="ECO:0008006" key="4">
    <source>
        <dbReference type="Google" id="ProtNLM"/>
    </source>
</evidence>
<evidence type="ECO:0000313" key="3">
    <source>
        <dbReference type="Proteomes" id="UP000996601"/>
    </source>
</evidence>
<dbReference type="SUPFAM" id="SSF56349">
    <property type="entry name" value="DNA breaking-rejoining enzymes"/>
    <property type="match status" value="1"/>
</dbReference>
<evidence type="ECO:0000256" key="1">
    <source>
        <dbReference type="ARBA" id="ARBA00023172"/>
    </source>
</evidence>
<comment type="caution">
    <text evidence="2">The sequence shown here is derived from an EMBL/GenBank/DDBJ whole genome shotgun (WGS) entry which is preliminary data.</text>
</comment>
<accession>A0ABT1R917</accession>
<evidence type="ECO:0000313" key="2">
    <source>
        <dbReference type="EMBL" id="MCQ4631675.1"/>
    </source>
</evidence>
<proteinExistence type="predicted"/>
<name>A0ABT1R917_9HYPH</name>